<comment type="caution">
    <text evidence="2">The sequence shown here is derived from an EMBL/GenBank/DDBJ whole genome shotgun (WGS) entry which is preliminary data.</text>
</comment>
<accession>A0A2A4CU10</accession>
<keyword evidence="1" id="KW-0812">Transmembrane</keyword>
<keyword evidence="1" id="KW-1133">Transmembrane helix</keyword>
<protein>
    <recommendedName>
        <fullName evidence="4">Pilus assembly protein TadE</fullName>
    </recommendedName>
</protein>
<evidence type="ECO:0000313" key="2">
    <source>
        <dbReference type="EMBL" id="PCD77752.1"/>
    </source>
</evidence>
<evidence type="ECO:0008006" key="4">
    <source>
        <dbReference type="Google" id="ProtNLM"/>
    </source>
</evidence>
<name>A0A2A4CU10_9RHOB</name>
<proteinExistence type="predicted"/>
<gene>
    <name evidence="2" type="ORF">CLN94_00030</name>
</gene>
<evidence type="ECO:0000313" key="3">
    <source>
        <dbReference type="Proteomes" id="UP000243507"/>
    </source>
</evidence>
<organism evidence="2 3">
    <name type="scientific">Pseudothioclava arenosa</name>
    <dbReference type="NCBI Taxonomy" id="1795308"/>
    <lineage>
        <taxon>Bacteria</taxon>
        <taxon>Pseudomonadati</taxon>
        <taxon>Pseudomonadota</taxon>
        <taxon>Alphaproteobacteria</taxon>
        <taxon>Rhodobacterales</taxon>
        <taxon>Paracoccaceae</taxon>
        <taxon>Pseudothioclava</taxon>
    </lineage>
</organism>
<keyword evidence="1" id="KW-0472">Membrane</keyword>
<reference evidence="2 3" key="1">
    <citation type="submission" date="2017-09" db="EMBL/GenBank/DDBJ databases">
        <title>A multilocus sequence analysis scheme for characterization of bacteria in the genus Thioclava.</title>
        <authorList>
            <person name="Liu Y."/>
            <person name="Shao Z."/>
        </authorList>
    </citation>
    <scope>NUCLEOTIDE SEQUENCE [LARGE SCALE GENOMIC DNA]</scope>
    <source>
        <strain evidence="2 3">CAU 1312</strain>
    </source>
</reference>
<evidence type="ECO:0000256" key="1">
    <source>
        <dbReference type="SAM" id="Phobius"/>
    </source>
</evidence>
<sequence>MIPCESGARAVFKSLKSFWRREEGVSTIETLLWFPFVLMMILAMADFYFVQTRQALVLRMLDMGTRSFATGQIKSCSEFRYRMMVDLAETMPSMTSSCNIEGSILTASLTVGAYDLGMGIVSKFLGDFTIVSSGMQTFEYVPDTAVEKDTNTQTNTGESA</sequence>
<dbReference type="Proteomes" id="UP000243507">
    <property type="component" value="Unassembled WGS sequence"/>
</dbReference>
<dbReference type="AlphaFoldDB" id="A0A2A4CU10"/>
<dbReference type="OrthoDB" id="7873328at2"/>
<keyword evidence="3" id="KW-1185">Reference proteome</keyword>
<feature type="transmembrane region" description="Helical" evidence="1">
    <location>
        <begin position="31"/>
        <end position="50"/>
    </location>
</feature>
<dbReference type="EMBL" id="NTJD01000001">
    <property type="protein sequence ID" value="PCD77752.1"/>
    <property type="molecule type" value="Genomic_DNA"/>
</dbReference>